<feature type="signal peptide" evidence="1">
    <location>
        <begin position="1"/>
        <end position="24"/>
    </location>
</feature>
<dbReference type="RefSeq" id="WP_352984119.1">
    <property type="nucleotide sequence ID" value="NZ_JBEQNA010000009.1"/>
</dbReference>
<keyword evidence="3" id="KW-1185">Reference proteome</keyword>
<evidence type="ECO:0000313" key="3">
    <source>
        <dbReference type="Proteomes" id="UP001432401"/>
    </source>
</evidence>
<protein>
    <recommendedName>
        <fullName evidence="4">Lipoprotein</fullName>
    </recommendedName>
</protein>
<dbReference type="EMBL" id="JBEQNB010000007">
    <property type="protein sequence ID" value="MES0835047.1"/>
    <property type="molecule type" value="Genomic_DNA"/>
</dbReference>
<evidence type="ECO:0008006" key="4">
    <source>
        <dbReference type="Google" id="ProtNLM"/>
    </source>
</evidence>
<comment type="caution">
    <text evidence="2">The sequence shown here is derived from an EMBL/GenBank/DDBJ whole genome shotgun (WGS) entry which is preliminary data.</text>
</comment>
<dbReference type="Proteomes" id="UP001432401">
    <property type="component" value="Unassembled WGS sequence"/>
</dbReference>
<gene>
    <name evidence="2" type="ORF">ABUK86_14815</name>
</gene>
<dbReference type="PROSITE" id="PS51257">
    <property type="entry name" value="PROKAR_LIPOPROTEIN"/>
    <property type="match status" value="1"/>
</dbReference>
<proteinExistence type="predicted"/>
<feature type="chain" id="PRO_5047497643" description="Lipoprotein" evidence="1">
    <location>
        <begin position="25"/>
        <end position="169"/>
    </location>
</feature>
<organism evidence="2 3">
    <name type="scientific">Nocardiopsis tropica</name>
    <dbReference type="NCBI Taxonomy" id="109330"/>
    <lineage>
        <taxon>Bacteria</taxon>
        <taxon>Bacillati</taxon>
        <taxon>Actinomycetota</taxon>
        <taxon>Actinomycetes</taxon>
        <taxon>Streptosporangiales</taxon>
        <taxon>Nocardiopsidaceae</taxon>
        <taxon>Nocardiopsis</taxon>
    </lineage>
</organism>
<evidence type="ECO:0000313" key="2">
    <source>
        <dbReference type="EMBL" id="MES0835047.1"/>
    </source>
</evidence>
<accession>A0ABV1ZVB1</accession>
<keyword evidence="1" id="KW-0732">Signal</keyword>
<reference evidence="2 3" key="1">
    <citation type="submission" date="2024-06" db="EMBL/GenBank/DDBJ databases">
        <authorList>
            <person name="Bataeva Y.V."/>
            <person name="Grigorian L.N."/>
            <person name="Solomentsev V.I."/>
        </authorList>
    </citation>
    <scope>NUCLEOTIDE SEQUENCE [LARGE SCALE GENOMIC DNA]</scope>
    <source>
        <strain evidence="3">SCPM-O-B-12605 (RCAM04882)</strain>
    </source>
</reference>
<evidence type="ECO:0000256" key="1">
    <source>
        <dbReference type="SAM" id="SignalP"/>
    </source>
</evidence>
<sequence length="169" mass="18014">MNRPAYWAGAVALALALSVGGCGAPGESEDARTEDTMNQDEAATRVTEHIEGVVAALPEGAELEPRQGMNVAACDDPTDGGPRDRVTVSERLWIRGLPVEDNEANTDLLVAYWTDNGYEVVMDERPDNQSVTVRHTEDSFNVSLRVTDQGSLSLAASSPCVWPEGAPGS</sequence>
<name>A0ABV1ZVB1_9ACTN</name>